<dbReference type="EMBL" id="AAOF01000006">
    <property type="protein sequence ID" value="EAR21680.1"/>
    <property type="molecule type" value="Genomic_DNA"/>
</dbReference>
<organism evidence="3 4">
    <name type="scientific">Nitrococcus mobilis Nb-231</name>
    <dbReference type="NCBI Taxonomy" id="314278"/>
    <lineage>
        <taxon>Bacteria</taxon>
        <taxon>Pseudomonadati</taxon>
        <taxon>Pseudomonadota</taxon>
        <taxon>Gammaproteobacteria</taxon>
        <taxon>Chromatiales</taxon>
        <taxon>Ectothiorhodospiraceae</taxon>
        <taxon>Nitrococcus</taxon>
    </lineage>
</organism>
<dbReference type="PANTHER" id="PTHR34322">
    <property type="entry name" value="TRANSPOSASE, Y1_TNP DOMAIN-CONTAINING"/>
    <property type="match status" value="1"/>
</dbReference>
<feature type="compositionally biased region" description="Polar residues" evidence="1">
    <location>
        <begin position="225"/>
        <end position="234"/>
    </location>
</feature>
<dbReference type="GO" id="GO:0003677">
    <property type="term" value="F:DNA binding"/>
    <property type="evidence" value="ECO:0007669"/>
    <property type="project" value="InterPro"/>
</dbReference>
<evidence type="ECO:0000313" key="3">
    <source>
        <dbReference type="EMBL" id="EAR21680.1"/>
    </source>
</evidence>
<dbReference type="SMART" id="SM01321">
    <property type="entry name" value="Y1_Tnp"/>
    <property type="match status" value="1"/>
</dbReference>
<keyword evidence="4" id="KW-1185">Reference proteome</keyword>
<dbReference type="STRING" id="314278.NB231_03085"/>
<gene>
    <name evidence="3" type="ORF">NB231_03085</name>
</gene>
<dbReference type="AlphaFoldDB" id="A4BR58"/>
<dbReference type="OrthoDB" id="9814067at2"/>
<dbReference type="Gene3D" id="3.30.70.1290">
    <property type="entry name" value="Transposase IS200-like"/>
    <property type="match status" value="1"/>
</dbReference>
<dbReference type="InterPro" id="IPR002686">
    <property type="entry name" value="Transposase_17"/>
</dbReference>
<dbReference type="HOGENOM" id="CLU_068226_1_2_6"/>
<dbReference type="SUPFAM" id="SSF143422">
    <property type="entry name" value="Transposase IS200-like"/>
    <property type="match status" value="1"/>
</dbReference>
<protein>
    <submittedName>
        <fullName evidence="3">Predicted transposase</fullName>
    </submittedName>
</protein>
<feature type="domain" description="Transposase IS200-like" evidence="2">
    <location>
        <begin position="9"/>
        <end position="124"/>
    </location>
</feature>
<proteinExistence type="predicted"/>
<accession>A4BR58</accession>
<name>A4BR58_9GAMM</name>
<dbReference type="RefSeq" id="WP_004999658.1">
    <property type="nucleotide sequence ID" value="NZ_CH672427.1"/>
</dbReference>
<dbReference type="InterPro" id="IPR036515">
    <property type="entry name" value="Transposase_17_sf"/>
</dbReference>
<dbReference type="PANTHER" id="PTHR34322:SF2">
    <property type="entry name" value="TRANSPOSASE IS200-LIKE DOMAIN-CONTAINING PROTEIN"/>
    <property type="match status" value="1"/>
</dbReference>
<dbReference type="GO" id="GO:0006313">
    <property type="term" value="P:DNA transposition"/>
    <property type="evidence" value="ECO:0007669"/>
    <property type="project" value="InterPro"/>
</dbReference>
<dbReference type="eggNOG" id="COG1943">
    <property type="taxonomic scope" value="Bacteria"/>
</dbReference>
<evidence type="ECO:0000256" key="1">
    <source>
        <dbReference type="SAM" id="MobiDB-lite"/>
    </source>
</evidence>
<dbReference type="GO" id="GO:0004803">
    <property type="term" value="F:transposase activity"/>
    <property type="evidence" value="ECO:0007669"/>
    <property type="project" value="InterPro"/>
</dbReference>
<evidence type="ECO:0000313" key="4">
    <source>
        <dbReference type="Proteomes" id="UP000003374"/>
    </source>
</evidence>
<dbReference type="Pfam" id="PF01797">
    <property type="entry name" value="Y1_Tnp"/>
    <property type="match status" value="1"/>
</dbReference>
<dbReference type="Proteomes" id="UP000003374">
    <property type="component" value="Unassembled WGS sequence"/>
</dbReference>
<feature type="region of interest" description="Disordered" evidence="1">
    <location>
        <begin position="216"/>
        <end position="240"/>
    </location>
</feature>
<reference evidence="3 4" key="1">
    <citation type="submission" date="2006-02" db="EMBL/GenBank/DDBJ databases">
        <authorList>
            <person name="Waterbury J."/>
            <person name="Ferriera S."/>
            <person name="Johnson J."/>
            <person name="Kravitz S."/>
            <person name="Halpern A."/>
            <person name="Remington K."/>
            <person name="Beeson K."/>
            <person name="Tran B."/>
            <person name="Rogers Y.-H."/>
            <person name="Friedman R."/>
            <person name="Venter J.C."/>
        </authorList>
    </citation>
    <scope>NUCLEOTIDE SEQUENCE [LARGE SCALE GENOMIC DNA]</scope>
    <source>
        <strain evidence="3 4">Nb-231</strain>
    </source>
</reference>
<sequence>MPRRPRVTLAGVPLHLIQRGNNRQACFFAEEDYRAYLGWLEEYARASACAIHAYVLMTNHVHLLLTPRASGGASELMKRLGQRYVQYVNRTTGRSGTLWEGRFRSCLTQEEGYVLSCYRYIELNPVRANMVRHPGEYPWSSYRANAQGELSTLLTPHRLYTALGNNAEARQAAYRELFRYQLDPGTVDEIRAATNGNFALGSSQFQAQVTAALGRRVTRGKSGRPQKQSESKSSGLFDGG</sequence>
<comment type="caution">
    <text evidence="3">The sequence shown here is derived from an EMBL/GenBank/DDBJ whole genome shotgun (WGS) entry which is preliminary data.</text>
</comment>
<evidence type="ECO:0000259" key="2">
    <source>
        <dbReference type="SMART" id="SM01321"/>
    </source>
</evidence>